<dbReference type="OrthoDB" id="270763at2759"/>
<keyword evidence="5" id="KW-0687">Ribonucleoprotein</keyword>
<evidence type="ECO:0000313" key="9">
    <source>
        <dbReference type="EMBL" id="KAG0659598.1"/>
    </source>
</evidence>
<evidence type="ECO:0000256" key="4">
    <source>
        <dbReference type="ARBA" id="ARBA00023128"/>
    </source>
</evidence>
<dbReference type="PANTHER" id="PTHR21183:SF18">
    <property type="entry name" value="LARGE RIBOSOMAL SUBUNIT PROTEIN UL29M"/>
    <property type="match status" value="1"/>
</dbReference>
<feature type="region of interest" description="Disordered" evidence="8">
    <location>
        <begin position="1"/>
        <end position="26"/>
    </location>
</feature>
<dbReference type="PANTHER" id="PTHR21183">
    <property type="entry name" value="RIBOSOMAL PROTEIN L47, MITOCHONDRIAL-RELATED"/>
    <property type="match status" value="1"/>
</dbReference>
<dbReference type="InterPro" id="IPR010729">
    <property type="entry name" value="Ribosomal_uL29_mit"/>
</dbReference>
<evidence type="ECO:0000313" key="10">
    <source>
        <dbReference type="Proteomes" id="UP000777482"/>
    </source>
</evidence>
<proteinExistence type="inferred from homology"/>
<protein>
    <recommendedName>
        <fullName evidence="6">Large ribosomal subunit protein uL29m</fullName>
    </recommendedName>
    <alternativeName>
        <fullName evidence="7">54S ribosomal protein L4, mitochondrial</fullName>
    </alternativeName>
</protein>
<gene>
    <name evidence="9" type="primary">MRPL4</name>
    <name evidence="9" type="ORF">C6P46_005089</name>
</gene>
<comment type="subcellular location">
    <subcellularLocation>
        <location evidence="1">Mitochondrion</location>
    </subcellularLocation>
</comment>
<dbReference type="Proteomes" id="UP000777482">
    <property type="component" value="Unassembled WGS sequence"/>
</dbReference>
<keyword evidence="10" id="KW-1185">Reference proteome</keyword>
<evidence type="ECO:0000256" key="5">
    <source>
        <dbReference type="ARBA" id="ARBA00023274"/>
    </source>
</evidence>
<dbReference type="GO" id="GO:0005762">
    <property type="term" value="C:mitochondrial large ribosomal subunit"/>
    <property type="evidence" value="ECO:0007669"/>
    <property type="project" value="TreeGrafter"/>
</dbReference>
<comment type="caution">
    <text evidence="9">The sequence shown here is derived from an EMBL/GenBank/DDBJ whole genome shotgun (WGS) entry which is preliminary data.</text>
</comment>
<dbReference type="GO" id="GO:0003735">
    <property type="term" value="F:structural constituent of ribosome"/>
    <property type="evidence" value="ECO:0007669"/>
    <property type="project" value="InterPro"/>
</dbReference>
<name>A0A9P6W1C9_RHOMI</name>
<evidence type="ECO:0000256" key="7">
    <source>
        <dbReference type="ARBA" id="ARBA00035399"/>
    </source>
</evidence>
<feature type="region of interest" description="Disordered" evidence="8">
    <location>
        <begin position="56"/>
        <end position="77"/>
    </location>
</feature>
<evidence type="ECO:0000256" key="2">
    <source>
        <dbReference type="ARBA" id="ARBA00009254"/>
    </source>
</evidence>
<evidence type="ECO:0000256" key="1">
    <source>
        <dbReference type="ARBA" id="ARBA00004173"/>
    </source>
</evidence>
<dbReference type="AlphaFoldDB" id="A0A9P6W1C9"/>
<dbReference type="InterPro" id="IPR038340">
    <property type="entry name" value="MRP-L47_sf"/>
</dbReference>
<dbReference type="Pfam" id="PF06984">
    <property type="entry name" value="MRP-L47"/>
    <property type="match status" value="1"/>
</dbReference>
<evidence type="ECO:0000256" key="6">
    <source>
        <dbReference type="ARBA" id="ARBA00035289"/>
    </source>
</evidence>
<keyword evidence="4" id="KW-0496">Mitochondrion</keyword>
<comment type="similarity">
    <text evidence="2">Belongs to the universal ribosomal protein uL29 family.</text>
</comment>
<evidence type="ECO:0000256" key="3">
    <source>
        <dbReference type="ARBA" id="ARBA00022980"/>
    </source>
</evidence>
<feature type="compositionally biased region" description="Low complexity" evidence="8">
    <location>
        <begin position="56"/>
        <end position="69"/>
    </location>
</feature>
<keyword evidence="3 9" id="KW-0689">Ribosomal protein</keyword>
<dbReference type="Gene3D" id="6.10.330.20">
    <property type="match status" value="1"/>
</dbReference>
<sequence>MQAVARSSLARAASFAPVASSSSSSISHRSFSTSLLRPARSTAYRPKRIPTFYGQHAAAHPQPDPAQRPSRQETDTSNHPLWRFFHDQQSLEVPDKRKDNSSRSWTAPELRLKSFTELHQLWYILLRERNVLLTQREEARRLRVDLSGYTAVPDKLRLCQKSMARIKQVISERRHAALQAAQILRERGQLAQAEQVEHEAKVAQEAVDQSGR</sequence>
<evidence type="ECO:0000256" key="8">
    <source>
        <dbReference type="SAM" id="MobiDB-lite"/>
    </source>
</evidence>
<accession>A0A9P6W1C9</accession>
<reference evidence="9 10" key="1">
    <citation type="submission" date="2020-11" db="EMBL/GenBank/DDBJ databases">
        <title>Kefir isolates.</title>
        <authorList>
            <person name="Marcisauskas S."/>
            <person name="Kim Y."/>
            <person name="Blasche S."/>
        </authorList>
    </citation>
    <scope>NUCLEOTIDE SEQUENCE [LARGE SCALE GENOMIC DNA]</scope>
    <source>
        <strain evidence="9 10">KR</strain>
    </source>
</reference>
<dbReference type="EMBL" id="PUHQ01000052">
    <property type="protein sequence ID" value="KAG0659598.1"/>
    <property type="molecule type" value="Genomic_DNA"/>
</dbReference>
<dbReference type="GO" id="GO:0032543">
    <property type="term" value="P:mitochondrial translation"/>
    <property type="evidence" value="ECO:0007669"/>
    <property type="project" value="TreeGrafter"/>
</dbReference>
<organism evidence="9 10">
    <name type="scientific">Rhodotorula mucilaginosa</name>
    <name type="common">Yeast</name>
    <name type="synonym">Rhodotorula rubra</name>
    <dbReference type="NCBI Taxonomy" id="5537"/>
    <lineage>
        <taxon>Eukaryota</taxon>
        <taxon>Fungi</taxon>
        <taxon>Dikarya</taxon>
        <taxon>Basidiomycota</taxon>
        <taxon>Pucciniomycotina</taxon>
        <taxon>Microbotryomycetes</taxon>
        <taxon>Sporidiobolales</taxon>
        <taxon>Sporidiobolaceae</taxon>
        <taxon>Rhodotorula</taxon>
    </lineage>
</organism>